<dbReference type="KEGG" id="pbut:DTO10_17995"/>
<dbReference type="GeneID" id="95400113"/>
<keyword evidence="4" id="KW-1185">Reference proteome</keyword>
<reference evidence="2 3" key="1">
    <citation type="submission" date="2017-09" db="EMBL/GenBank/DDBJ databases">
        <title>Large-scale bioinformatics analysis of Bacillus genomes uncovers conserved roles of natural products in bacterial physiology.</title>
        <authorList>
            <consortium name="Agbiome Team Llc"/>
            <person name="Bleich R.M."/>
            <person name="Kirk G.J."/>
            <person name="Santa Maria K.C."/>
            <person name="Allen S.E."/>
            <person name="Farag S."/>
            <person name="Shank E.A."/>
            <person name="Bowers A."/>
        </authorList>
    </citation>
    <scope>NUCLEOTIDE SEQUENCE [LARGE SCALE GENOMIC DNA]</scope>
    <source>
        <strain evidence="2 3">AFS003229</strain>
    </source>
</reference>
<dbReference type="Proteomes" id="UP000260457">
    <property type="component" value="Chromosome"/>
</dbReference>
<dbReference type="AlphaFoldDB" id="A0AAX0RZF7"/>
<sequence>MLLTKVNGMWKEEALSHFMTELIDYAGLFPPSALPLPEAISNYHAYIHDSDSWMLGPFVIPASRLSELEPYKDQFNDQYPLRLSVILTKPLEIETAMGDIHLFLETYKTAGTIEAIEVPLPEKVDSSFLEKLEKQTASYPIYCEITGTIDQLPYTLDTIRLINQKSLKSIGIKMRMGGITSDLFPSAEQVAIVIHESRKRNLTLKFTAGLHHPIRQYRNEVETKMHGFVNVFTAALLSYCHSIDSKIIETILLDEDPTHFSFTPDTLSWRSLSVSSSQINKARTVFAASYGSCSFDEPRKELGELTIFNGEAPR</sequence>
<organism evidence="2 3">
    <name type="scientific">Peribacillus butanolivorans</name>
    <dbReference type="NCBI Taxonomy" id="421767"/>
    <lineage>
        <taxon>Bacteria</taxon>
        <taxon>Bacillati</taxon>
        <taxon>Bacillota</taxon>
        <taxon>Bacilli</taxon>
        <taxon>Bacillales</taxon>
        <taxon>Bacillaceae</taxon>
        <taxon>Peribacillus</taxon>
    </lineage>
</organism>
<dbReference type="EMBL" id="NUEQ01000092">
    <property type="protein sequence ID" value="PEJ27930.1"/>
    <property type="molecule type" value="Genomic_DNA"/>
</dbReference>
<evidence type="ECO:0000313" key="4">
    <source>
        <dbReference type="Proteomes" id="UP000260457"/>
    </source>
</evidence>
<reference evidence="1 4" key="2">
    <citation type="submission" date="2018-07" db="EMBL/GenBank/DDBJ databases">
        <title>The molecular basis for the intramolecular migration of carboxyl group in the catabolism of para-hydroxybenzoate via gentisate.</title>
        <authorList>
            <person name="Zhao H."/>
            <person name="Xu Y."/>
            <person name="Lin S."/>
            <person name="Spain J.C."/>
            <person name="Zhou N.-Y."/>
        </authorList>
    </citation>
    <scope>NUCLEOTIDE SEQUENCE [LARGE SCALE GENOMIC DNA]</scope>
    <source>
        <strain evidence="1 4">PHB-7a</strain>
    </source>
</reference>
<protein>
    <submittedName>
        <fullName evidence="2">Uncharacterized protein</fullName>
    </submittedName>
</protein>
<proteinExistence type="predicted"/>
<name>A0AAX0RZF7_9BACI</name>
<evidence type="ECO:0000313" key="3">
    <source>
        <dbReference type="Proteomes" id="UP000220106"/>
    </source>
</evidence>
<dbReference type="EMBL" id="CP030926">
    <property type="protein sequence ID" value="AXN40065.1"/>
    <property type="molecule type" value="Genomic_DNA"/>
</dbReference>
<evidence type="ECO:0000313" key="1">
    <source>
        <dbReference type="EMBL" id="AXN40065.1"/>
    </source>
</evidence>
<evidence type="ECO:0000313" key="2">
    <source>
        <dbReference type="EMBL" id="PEJ27930.1"/>
    </source>
</evidence>
<gene>
    <name evidence="2" type="ORF">CN689_22900</name>
    <name evidence="1" type="ORF">DTO10_17995</name>
</gene>
<accession>A0AAX0RZF7</accession>
<dbReference type="RefSeq" id="WP_056527894.1">
    <property type="nucleotide sequence ID" value="NZ_CP030926.1"/>
</dbReference>
<dbReference type="Proteomes" id="UP000220106">
    <property type="component" value="Unassembled WGS sequence"/>
</dbReference>